<dbReference type="EMBL" id="CM047905">
    <property type="protein sequence ID" value="KAJ0089300.1"/>
    <property type="molecule type" value="Genomic_DNA"/>
</dbReference>
<comment type="caution">
    <text evidence="1">The sequence shown here is derived from an EMBL/GenBank/DDBJ whole genome shotgun (WGS) entry which is preliminary data.</text>
</comment>
<name>A0ACC1ARH9_9ROSI</name>
<gene>
    <name evidence="1" type="ORF">Patl1_31857</name>
</gene>
<dbReference type="Proteomes" id="UP001164250">
    <property type="component" value="Chromosome 9"/>
</dbReference>
<protein>
    <submittedName>
        <fullName evidence="1">Uncharacterized protein</fullName>
    </submittedName>
</protein>
<sequence>MLLRGVDANDSCSWCHYLSCVPTSKWSCKTEPAYCLSSQVGSQLNVTCSSNGKSGVYMLSNPSTTQIQGLCTALCS</sequence>
<organism evidence="1 2">
    <name type="scientific">Pistacia atlantica</name>
    <dbReference type="NCBI Taxonomy" id="434234"/>
    <lineage>
        <taxon>Eukaryota</taxon>
        <taxon>Viridiplantae</taxon>
        <taxon>Streptophyta</taxon>
        <taxon>Embryophyta</taxon>
        <taxon>Tracheophyta</taxon>
        <taxon>Spermatophyta</taxon>
        <taxon>Magnoliopsida</taxon>
        <taxon>eudicotyledons</taxon>
        <taxon>Gunneridae</taxon>
        <taxon>Pentapetalae</taxon>
        <taxon>rosids</taxon>
        <taxon>malvids</taxon>
        <taxon>Sapindales</taxon>
        <taxon>Anacardiaceae</taxon>
        <taxon>Pistacia</taxon>
    </lineage>
</organism>
<reference evidence="2" key="1">
    <citation type="journal article" date="2023" name="G3 (Bethesda)">
        <title>Genome assembly and association tests identify interacting loci associated with vigor, precocity, and sex in interspecific pistachio rootstocks.</title>
        <authorList>
            <person name="Palmer W."/>
            <person name="Jacygrad E."/>
            <person name="Sagayaradj S."/>
            <person name="Cavanaugh K."/>
            <person name="Han R."/>
            <person name="Bertier L."/>
            <person name="Beede B."/>
            <person name="Kafkas S."/>
            <person name="Golino D."/>
            <person name="Preece J."/>
            <person name="Michelmore R."/>
        </authorList>
    </citation>
    <scope>NUCLEOTIDE SEQUENCE [LARGE SCALE GENOMIC DNA]</scope>
</reference>
<proteinExistence type="predicted"/>
<accession>A0ACC1ARH9</accession>
<keyword evidence="2" id="KW-1185">Reference proteome</keyword>
<evidence type="ECO:0000313" key="1">
    <source>
        <dbReference type="EMBL" id="KAJ0089300.1"/>
    </source>
</evidence>
<evidence type="ECO:0000313" key="2">
    <source>
        <dbReference type="Proteomes" id="UP001164250"/>
    </source>
</evidence>